<sequence length="165" mass="17208">MTAKKRTSAASGAATTADGQEQLIASAKQYIRTHGSGFLKDPNISSIGIGYRETKGRRTKELTLQFTVDTKVTPEGLAPLNTTQIPPVIDLGGGRTLRAEHAGGAVVLVEDDAAEGARVQVDAADAHSGADRVDALLPLRDLCLGDDEEVRLVAAFDHVGATGTC</sequence>
<evidence type="ECO:0000313" key="2">
    <source>
        <dbReference type="Proteomes" id="UP001610631"/>
    </source>
</evidence>
<dbReference type="Proteomes" id="UP001610631">
    <property type="component" value="Unassembled WGS sequence"/>
</dbReference>
<evidence type="ECO:0000313" key="1">
    <source>
        <dbReference type="EMBL" id="MFH7597166.1"/>
    </source>
</evidence>
<dbReference type="RefSeq" id="WP_395510949.1">
    <property type="nucleotide sequence ID" value="NZ_JBBDHD010000046.1"/>
</dbReference>
<keyword evidence="2" id="KW-1185">Reference proteome</keyword>
<gene>
    <name evidence="1" type="ORF">WDV06_18995</name>
</gene>
<accession>A0ABW7PGL8</accession>
<dbReference type="EMBL" id="JBBDHD010000046">
    <property type="protein sequence ID" value="MFH7597166.1"/>
    <property type="molecule type" value="Genomic_DNA"/>
</dbReference>
<reference evidence="1 2" key="1">
    <citation type="submission" date="2024-03" db="EMBL/GenBank/DDBJ databases">
        <title>Whole genome sequencing of Streptomyces racemochromogenes, to identify antimicrobial biosynthetic gene clusters.</title>
        <authorList>
            <person name="Suryawanshi P."/>
            <person name="Krishnaraj P.U."/>
            <person name="Arun Y.P."/>
            <person name="Suryawanshi M.P."/>
            <person name="Rakshit O."/>
        </authorList>
    </citation>
    <scope>NUCLEOTIDE SEQUENCE [LARGE SCALE GENOMIC DNA]</scope>
    <source>
        <strain evidence="1 2">AUDT626</strain>
    </source>
</reference>
<protein>
    <submittedName>
        <fullName evidence="1">Uncharacterized protein</fullName>
    </submittedName>
</protein>
<proteinExistence type="predicted"/>
<comment type="caution">
    <text evidence="1">The sequence shown here is derived from an EMBL/GenBank/DDBJ whole genome shotgun (WGS) entry which is preliminary data.</text>
</comment>
<name>A0ABW7PGL8_9ACTN</name>
<organism evidence="1 2">
    <name type="scientific">Streptomyces racemochromogenes</name>
    <dbReference type="NCBI Taxonomy" id="67353"/>
    <lineage>
        <taxon>Bacteria</taxon>
        <taxon>Bacillati</taxon>
        <taxon>Actinomycetota</taxon>
        <taxon>Actinomycetes</taxon>
        <taxon>Kitasatosporales</taxon>
        <taxon>Streptomycetaceae</taxon>
        <taxon>Streptomyces</taxon>
    </lineage>
</organism>